<dbReference type="EMBL" id="KN817687">
    <property type="protein sequence ID" value="KJA14255.1"/>
    <property type="molecule type" value="Genomic_DNA"/>
</dbReference>
<evidence type="ECO:0000256" key="1">
    <source>
        <dbReference type="ARBA" id="ARBA00022737"/>
    </source>
</evidence>
<dbReference type="InterPro" id="IPR027417">
    <property type="entry name" value="P-loop_NTPase"/>
</dbReference>
<sequence length="642" mass="71741">MPDSNFQQSGGIFQAGHGGTVQIHGGQFVQHNFQTASVHQCNEADDGFKHLQAHVATSAFDSAEHVDAPKCHVNTRKAVLDEIMNWIILTVTRVHWVLWLNGAAGAGKSAIARSIVDLCIQRNIPIARFFFFRTDYTRNSIKPLVATLPIIIPRIESDSLIFTKSLKTQFDFLIFGPLLELQRSSLRMHTVVLLLDGVDECEDKDDQASLIHIVTDLVGSDSVPVIAFFASRIEDQISTVFRSPEVANVTLRLPLDNNYLPDNDIRLFLDDSFQKIKATHPFGHLLDSNWPLASEVQEIVEKSSGQFIYASVVIKFCSMLGLHPEQQLNIVRGLRPRGALTPFAQLDALYQHIFSQVWDFEVTSLVLAWAIFTSYPSLSKCAEFLGMEVADIYVAMTSLQSVVNFTGDGDIHFLHASLPDFLFDEDRSQEYHISRSTWSTRLSIMAFKFVMSNGDRGTSDTTSAYNRELRLQVLAYDPAKIPKMIISSHAEYLSCVQRLDFGDGPGGTVYRQQLNVIVRHVSKKQPFAMRGIERDHKISDILDQIARESAKTETDMEAEQQELNATAAASPAANGEQQESAAANEEQLEIKKQSSSARKIFRKMWRSTDREAEAQEAGTRGEDGGASLAQQPKSGLSRLFRK</sequence>
<dbReference type="AlphaFoldDB" id="A0A0D2P0T0"/>
<reference evidence="5" key="1">
    <citation type="submission" date="2014-04" db="EMBL/GenBank/DDBJ databases">
        <title>Evolutionary Origins and Diversification of the Mycorrhizal Mutualists.</title>
        <authorList>
            <consortium name="DOE Joint Genome Institute"/>
            <consortium name="Mycorrhizal Genomics Consortium"/>
            <person name="Kohler A."/>
            <person name="Kuo A."/>
            <person name="Nagy L.G."/>
            <person name="Floudas D."/>
            <person name="Copeland A."/>
            <person name="Barry K.W."/>
            <person name="Cichocki N."/>
            <person name="Veneault-Fourrey C."/>
            <person name="LaButti K."/>
            <person name="Lindquist E.A."/>
            <person name="Lipzen A."/>
            <person name="Lundell T."/>
            <person name="Morin E."/>
            <person name="Murat C."/>
            <person name="Riley R."/>
            <person name="Ohm R."/>
            <person name="Sun H."/>
            <person name="Tunlid A."/>
            <person name="Henrissat B."/>
            <person name="Grigoriev I.V."/>
            <person name="Hibbett D.S."/>
            <person name="Martin F."/>
        </authorList>
    </citation>
    <scope>NUCLEOTIDE SEQUENCE [LARGE SCALE GENOMIC DNA]</scope>
    <source>
        <strain evidence="5">FD-334 SS-4</strain>
    </source>
</reference>
<dbReference type="STRING" id="945553.A0A0D2P0T0"/>
<organism evidence="4 5">
    <name type="scientific">Hypholoma sublateritium (strain FD-334 SS-4)</name>
    <dbReference type="NCBI Taxonomy" id="945553"/>
    <lineage>
        <taxon>Eukaryota</taxon>
        <taxon>Fungi</taxon>
        <taxon>Dikarya</taxon>
        <taxon>Basidiomycota</taxon>
        <taxon>Agaricomycotina</taxon>
        <taxon>Agaricomycetes</taxon>
        <taxon>Agaricomycetidae</taxon>
        <taxon>Agaricales</taxon>
        <taxon>Agaricineae</taxon>
        <taxon>Strophariaceae</taxon>
        <taxon>Hypholoma</taxon>
    </lineage>
</organism>
<keyword evidence="5" id="KW-1185">Reference proteome</keyword>
<dbReference type="PROSITE" id="PS50837">
    <property type="entry name" value="NACHT"/>
    <property type="match status" value="1"/>
</dbReference>
<dbReference type="PANTHER" id="PTHR10039">
    <property type="entry name" value="AMELOGENIN"/>
    <property type="match status" value="1"/>
</dbReference>
<name>A0A0D2P0T0_HYPSF</name>
<evidence type="ECO:0000313" key="5">
    <source>
        <dbReference type="Proteomes" id="UP000054270"/>
    </source>
</evidence>
<dbReference type="Pfam" id="PF24883">
    <property type="entry name" value="NPHP3_N"/>
    <property type="match status" value="1"/>
</dbReference>
<feature type="compositionally biased region" description="Basic and acidic residues" evidence="2">
    <location>
        <begin position="606"/>
        <end position="623"/>
    </location>
</feature>
<dbReference type="PANTHER" id="PTHR10039:SF14">
    <property type="entry name" value="NACHT DOMAIN-CONTAINING PROTEIN"/>
    <property type="match status" value="1"/>
</dbReference>
<dbReference type="OrthoDB" id="7464126at2759"/>
<dbReference type="SUPFAM" id="SSF52540">
    <property type="entry name" value="P-loop containing nucleoside triphosphate hydrolases"/>
    <property type="match status" value="1"/>
</dbReference>
<dbReference type="InterPro" id="IPR007111">
    <property type="entry name" value="NACHT_NTPase"/>
</dbReference>
<dbReference type="Gene3D" id="3.40.50.300">
    <property type="entry name" value="P-loop containing nucleotide triphosphate hydrolases"/>
    <property type="match status" value="1"/>
</dbReference>
<dbReference type="InterPro" id="IPR056884">
    <property type="entry name" value="NPHP3-like_N"/>
</dbReference>
<evidence type="ECO:0000313" key="4">
    <source>
        <dbReference type="EMBL" id="KJA14255.1"/>
    </source>
</evidence>
<feature type="domain" description="NACHT" evidence="3">
    <location>
        <begin position="96"/>
        <end position="231"/>
    </location>
</feature>
<proteinExistence type="predicted"/>
<feature type="region of interest" description="Disordered" evidence="2">
    <location>
        <begin position="549"/>
        <end position="642"/>
    </location>
</feature>
<keyword evidence="1" id="KW-0677">Repeat</keyword>
<protein>
    <recommendedName>
        <fullName evidence="3">NACHT domain-containing protein</fullName>
    </recommendedName>
</protein>
<dbReference type="Proteomes" id="UP000054270">
    <property type="component" value="Unassembled WGS sequence"/>
</dbReference>
<accession>A0A0D2P0T0</accession>
<gene>
    <name evidence="4" type="ORF">HYPSUDRAFT_208848</name>
</gene>
<feature type="compositionally biased region" description="Low complexity" evidence="2">
    <location>
        <begin position="565"/>
        <end position="585"/>
    </location>
</feature>
<evidence type="ECO:0000256" key="2">
    <source>
        <dbReference type="SAM" id="MobiDB-lite"/>
    </source>
</evidence>
<evidence type="ECO:0000259" key="3">
    <source>
        <dbReference type="PROSITE" id="PS50837"/>
    </source>
</evidence>